<gene>
    <name evidence="2" type="ORF">AKJ09_00167</name>
</gene>
<keyword evidence="3" id="KW-1185">Reference proteome</keyword>
<dbReference type="AlphaFoldDB" id="A0A0K1PIY3"/>
<evidence type="ECO:0000313" key="3">
    <source>
        <dbReference type="Proteomes" id="UP000064967"/>
    </source>
</evidence>
<evidence type="ECO:0000256" key="1">
    <source>
        <dbReference type="SAM" id="MobiDB-lite"/>
    </source>
</evidence>
<sequence length="38" mass="4328">MVNLPPRRWGRVALRDSEQARGAKVRVPSHGSVGFRQR</sequence>
<dbReference type="STRING" id="1391654.AKJ09_00167"/>
<protein>
    <submittedName>
        <fullName evidence="2">Uncharacterized protein</fullName>
    </submittedName>
</protein>
<evidence type="ECO:0000313" key="2">
    <source>
        <dbReference type="EMBL" id="AKU93503.1"/>
    </source>
</evidence>
<reference evidence="2 3" key="1">
    <citation type="submission" date="2015-08" db="EMBL/GenBank/DDBJ databases">
        <authorList>
            <person name="Babu N.S."/>
            <person name="Beckwith C.J."/>
            <person name="Beseler K.G."/>
            <person name="Brison A."/>
            <person name="Carone J.V."/>
            <person name="Caskin T.P."/>
            <person name="Diamond M."/>
            <person name="Durham M.E."/>
            <person name="Foxe J.M."/>
            <person name="Go M."/>
            <person name="Henderson B.A."/>
            <person name="Jones I.B."/>
            <person name="McGettigan J.A."/>
            <person name="Micheletti S.J."/>
            <person name="Nasrallah M.E."/>
            <person name="Ortiz D."/>
            <person name="Piller C.R."/>
            <person name="Privatt S.R."/>
            <person name="Schneider S.L."/>
            <person name="Sharp S."/>
            <person name="Smith T.C."/>
            <person name="Stanton J.D."/>
            <person name="Ullery H.E."/>
            <person name="Wilson R.J."/>
            <person name="Serrano M.G."/>
            <person name="Buck G."/>
            <person name="Lee V."/>
            <person name="Wang Y."/>
            <person name="Carvalho R."/>
            <person name="Voegtly L."/>
            <person name="Shi R."/>
            <person name="Duckworth R."/>
            <person name="Johnson A."/>
            <person name="Loviza R."/>
            <person name="Walstead R."/>
            <person name="Shah Z."/>
            <person name="Kiflezghi M."/>
            <person name="Wade K."/>
            <person name="Ball S.L."/>
            <person name="Bradley K.W."/>
            <person name="Asai D.J."/>
            <person name="Bowman C.A."/>
            <person name="Russell D.A."/>
            <person name="Pope W.H."/>
            <person name="Jacobs-Sera D."/>
            <person name="Hendrix R.W."/>
            <person name="Hatfull G.F."/>
        </authorList>
    </citation>
    <scope>NUCLEOTIDE SEQUENCE [LARGE SCALE GENOMIC DNA]</scope>
    <source>
        <strain evidence="2 3">DSM 27648</strain>
    </source>
</reference>
<name>A0A0K1PIY3_9BACT</name>
<dbReference type="Proteomes" id="UP000064967">
    <property type="component" value="Chromosome"/>
</dbReference>
<organism evidence="2 3">
    <name type="scientific">Labilithrix luteola</name>
    <dbReference type="NCBI Taxonomy" id="1391654"/>
    <lineage>
        <taxon>Bacteria</taxon>
        <taxon>Pseudomonadati</taxon>
        <taxon>Myxococcota</taxon>
        <taxon>Polyangia</taxon>
        <taxon>Polyangiales</taxon>
        <taxon>Labilitrichaceae</taxon>
        <taxon>Labilithrix</taxon>
    </lineage>
</organism>
<proteinExistence type="predicted"/>
<dbReference type="KEGG" id="llu:AKJ09_00167"/>
<feature type="region of interest" description="Disordered" evidence="1">
    <location>
        <begin position="15"/>
        <end position="38"/>
    </location>
</feature>
<accession>A0A0K1PIY3</accession>
<dbReference type="EMBL" id="CP012333">
    <property type="protein sequence ID" value="AKU93503.1"/>
    <property type="molecule type" value="Genomic_DNA"/>
</dbReference>